<comment type="caution">
    <text evidence="2">The sequence shown here is derived from an EMBL/GenBank/DDBJ whole genome shotgun (WGS) entry which is preliminary data.</text>
</comment>
<dbReference type="InterPro" id="IPR053029">
    <property type="entry name" value="RNA_pol_I-specific_init_factor"/>
</dbReference>
<evidence type="ECO:0000256" key="1">
    <source>
        <dbReference type="SAM" id="MobiDB-lite"/>
    </source>
</evidence>
<dbReference type="PANTHER" id="PTHR28244:SF1">
    <property type="entry name" value="RNA POLYMERASE I-SPECIFIC TRANSCRIPTION INITIATION FACTOR RRN11"/>
    <property type="match status" value="1"/>
</dbReference>
<proteinExistence type="predicted"/>
<evidence type="ECO:0000313" key="3">
    <source>
        <dbReference type="Proteomes" id="UP000732380"/>
    </source>
</evidence>
<gene>
    <name evidence="2" type="ORF">E4U13_007638</name>
</gene>
<feature type="region of interest" description="Disordered" evidence="1">
    <location>
        <begin position="1"/>
        <end position="66"/>
    </location>
</feature>
<dbReference type="EMBL" id="SRQM01000779">
    <property type="protein sequence ID" value="KAG6105931.1"/>
    <property type="molecule type" value="Genomic_DNA"/>
</dbReference>
<dbReference type="GO" id="GO:0070860">
    <property type="term" value="C:RNA polymerase I core factor complex"/>
    <property type="evidence" value="ECO:0007669"/>
    <property type="project" value="TreeGrafter"/>
</dbReference>
<name>A0A9P7PTR4_9HYPO</name>
<dbReference type="GO" id="GO:0042790">
    <property type="term" value="P:nucleolar large rRNA transcription by RNA polymerase I"/>
    <property type="evidence" value="ECO:0007669"/>
    <property type="project" value="TreeGrafter"/>
</dbReference>
<reference evidence="2 3" key="1">
    <citation type="journal article" date="2020" name="bioRxiv">
        <title>Whole genome comparisons of ergot fungi reveals the divergence and evolution of species within the genus Claviceps are the result of varying mechanisms driving genome evolution and host range expansion.</title>
        <authorList>
            <person name="Wyka S.A."/>
            <person name="Mondo S.J."/>
            <person name="Liu M."/>
            <person name="Dettman J."/>
            <person name="Nalam V."/>
            <person name="Broders K.D."/>
        </authorList>
    </citation>
    <scope>NUCLEOTIDE SEQUENCE [LARGE SCALE GENOMIC DNA]</scope>
    <source>
        <strain evidence="2 3">LM576</strain>
    </source>
</reference>
<dbReference type="GO" id="GO:0001164">
    <property type="term" value="F:RNA polymerase I core promoter sequence-specific DNA binding"/>
    <property type="evidence" value="ECO:0007669"/>
    <property type="project" value="TreeGrafter"/>
</dbReference>
<evidence type="ECO:0000313" key="2">
    <source>
        <dbReference type="EMBL" id="KAG6105931.1"/>
    </source>
</evidence>
<dbReference type="Proteomes" id="UP000732380">
    <property type="component" value="Unassembled WGS sequence"/>
</dbReference>
<dbReference type="GO" id="GO:0017025">
    <property type="term" value="F:TBP-class protein binding"/>
    <property type="evidence" value="ECO:0007669"/>
    <property type="project" value="TreeGrafter"/>
</dbReference>
<accession>A0A9P7PTR4</accession>
<organism evidence="2 3">
    <name type="scientific">Claviceps humidiphila</name>
    <dbReference type="NCBI Taxonomy" id="1294629"/>
    <lineage>
        <taxon>Eukaryota</taxon>
        <taxon>Fungi</taxon>
        <taxon>Dikarya</taxon>
        <taxon>Ascomycota</taxon>
        <taxon>Pezizomycotina</taxon>
        <taxon>Sordariomycetes</taxon>
        <taxon>Hypocreomycetidae</taxon>
        <taxon>Hypocreales</taxon>
        <taxon>Clavicipitaceae</taxon>
        <taxon>Claviceps</taxon>
    </lineage>
</organism>
<dbReference type="PANTHER" id="PTHR28244">
    <property type="entry name" value="RNA POLYMERASE I-SPECIFIC TRANSCRIPTION INITIATION FACTOR RRN11"/>
    <property type="match status" value="1"/>
</dbReference>
<dbReference type="AlphaFoldDB" id="A0A9P7PTR4"/>
<protein>
    <submittedName>
        <fullName evidence="2">Uncharacterized protein</fullName>
    </submittedName>
</protein>
<keyword evidence="3" id="KW-1185">Reference proteome</keyword>
<sequence length="421" mass="47652">MLTMSLPSQLPLKDKSSKRKRRNSDSGPPFSAQQKGIKSFSRSTTQQGQSTLAGFTEHDEEEPWQDTKNFPHRRLHHADFGFTGSTDDEQGFHKSIWLRPDPVTSEQPKAVHRGTYLDMLLRSTHQLLDEGKVGKSAKLFGIIIQLRLGGRPIDFRQYNIWAIGAEIIMRTGEEETMRELGLPNQSFNSVGSYTRIRIPGRWGSNTNISRLKAYLEELMQKYPYDRKFPNAVSAIDFQLALFACEIFNCRAEFTAEAGSLGEGQVSYRAGATFRGVALGNNSRGMENEHDETTSPDRRCIERYKHVREHTCRRLTSILAKLDTMMESPPYSGNKYFLHLQATASMMIADLLVPGSDDDTIDDHDGVKAAVIRNKANVLLQRATNHTKHSVFDLLDVSVRQACQNEQPRHQKFHLSLPIRGT</sequence>
<feature type="compositionally biased region" description="Polar residues" evidence="1">
    <location>
        <begin position="31"/>
        <end position="53"/>
    </location>
</feature>